<gene>
    <name evidence="1" type="primary">Contig13353.g14248</name>
    <name evidence="1" type="ORF">STYLEM_15215</name>
</gene>
<evidence type="ECO:0000313" key="2">
    <source>
        <dbReference type="Proteomes" id="UP000039865"/>
    </source>
</evidence>
<dbReference type="InParanoid" id="A0A078AVB3"/>
<protein>
    <submittedName>
        <fullName evidence="1">Uncharacterized protein</fullName>
    </submittedName>
</protein>
<keyword evidence="2" id="KW-1185">Reference proteome</keyword>
<dbReference type="Proteomes" id="UP000039865">
    <property type="component" value="Unassembled WGS sequence"/>
</dbReference>
<sequence length="160" mass="18615">MKISINFKPYYHFKTESFDVNGKNQIVQFQLNQEYEDQGSLSTQFNSHHNYSPYDKLKHRSSASSANFQHTNSSDTKQKVELCFNKNKFQPIDLTNAVRIQDYQRGQDSRQTTQIQVKDPKLQNKSLSRPCIPIFQINNGLDMCLVLFKQLGENSEQSTK</sequence>
<dbReference type="EMBL" id="CCKQ01014369">
    <property type="protein sequence ID" value="CDW86124.1"/>
    <property type="molecule type" value="Genomic_DNA"/>
</dbReference>
<organism evidence="1 2">
    <name type="scientific">Stylonychia lemnae</name>
    <name type="common">Ciliate</name>
    <dbReference type="NCBI Taxonomy" id="5949"/>
    <lineage>
        <taxon>Eukaryota</taxon>
        <taxon>Sar</taxon>
        <taxon>Alveolata</taxon>
        <taxon>Ciliophora</taxon>
        <taxon>Intramacronucleata</taxon>
        <taxon>Spirotrichea</taxon>
        <taxon>Stichotrichia</taxon>
        <taxon>Sporadotrichida</taxon>
        <taxon>Oxytrichidae</taxon>
        <taxon>Stylonychinae</taxon>
        <taxon>Stylonychia</taxon>
    </lineage>
</organism>
<accession>A0A078AVB3</accession>
<reference evidence="1 2" key="1">
    <citation type="submission" date="2014-06" db="EMBL/GenBank/DDBJ databases">
        <authorList>
            <person name="Swart Estienne"/>
        </authorList>
    </citation>
    <scope>NUCLEOTIDE SEQUENCE [LARGE SCALE GENOMIC DNA]</scope>
    <source>
        <strain evidence="1 2">130c</strain>
    </source>
</reference>
<proteinExistence type="predicted"/>
<evidence type="ECO:0000313" key="1">
    <source>
        <dbReference type="EMBL" id="CDW86124.1"/>
    </source>
</evidence>
<name>A0A078AVB3_STYLE</name>
<dbReference type="AlphaFoldDB" id="A0A078AVB3"/>